<evidence type="ECO:0000256" key="1">
    <source>
        <dbReference type="ARBA" id="ARBA00022723"/>
    </source>
</evidence>
<dbReference type="InterPro" id="IPR046824">
    <property type="entry name" value="Mss51-like_C"/>
</dbReference>
<feature type="non-terminal residue" evidence="5">
    <location>
        <position position="345"/>
    </location>
</feature>
<dbReference type="Proteomes" id="UP000008237">
    <property type="component" value="Unassembled WGS sequence"/>
</dbReference>
<gene>
    <name evidence="5" type="ORF">EAI_15209</name>
</gene>
<dbReference type="Pfam" id="PF20179">
    <property type="entry name" value="MSS51_C"/>
    <property type="match status" value="1"/>
</dbReference>
<keyword evidence="2" id="KW-0863">Zinc-finger</keyword>
<protein>
    <recommendedName>
        <fullName evidence="4">MYND-type domain-containing protein</fullName>
    </recommendedName>
</protein>
<evidence type="ECO:0000256" key="3">
    <source>
        <dbReference type="ARBA" id="ARBA00022833"/>
    </source>
</evidence>
<dbReference type="GO" id="GO:0008270">
    <property type="term" value="F:zinc ion binding"/>
    <property type="evidence" value="ECO:0007669"/>
    <property type="project" value="UniProtKB-KW"/>
</dbReference>
<dbReference type="OrthoDB" id="5282002at2759"/>
<organism evidence="6">
    <name type="scientific">Harpegnathos saltator</name>
    <name type="common">Jerdon's jumping ant</name>
    <dbReference type="NCBI Taxonomy" id="610380"/>
    <lineage>
        <taxon>Eukaryota</taxon>
        <taxon>Metazoa</taxon>
        <taxon>Ecdysozoa</taxon>
        <taxon>Arthropoda</taxon>
        <taxon>Hexapoda</taxon>
        <taxon>Insecta</taxon>
        <taxon>Pterygota</taxon>
        <taxon>Neoptera</taxon>
        <taxon>Endopterygota</taxon>
        <taxon>Hymenoptera</taxon>
        <taxon>Apocrita</taxon>
        <taxon>Aculeata</taxon>
        <taxon>Formicoidea</taxon>
        <taxon>Formicidae</taxon>
        <taxon>Ponerinae</taxon>
        <taxon>Ponerini</taxon>
        <taxon>Harpegnathos</taxon>
    </lineage>
</organism>
<evidence type="ECO:0000313" key="5">
    <source>
        <dbReference type="EMBL" id="EFN81814.1"/>
    </source>
</evidence>
<feature type="non-terminal residue" evidence="5">
    <location>
        <position position="1"/>
    </location>
</feature>
<evidence type="ECO:0000313" key="6">
    <source>
        <dbReference type="Proteomes" id="UP000008237"/>
    </source>
</evidence>
<keyword evidence="3" id="KW-0862">Zinc</keyword>
<evidence type="ECO:0000256" key="2">
    <source>
        <dbReference type="ARBA" id="ARBA00022771"/>
    </source>
</evidence>
<accession>E2BR63</accession>
<proteinExistence type="predicted"/>
<keyword evidence="1" id="KW-0479">Metal-binding</keyword>
<dbReference type="PANTHER" id="PTHR28069">
    <property type="entry name" value="GH20023P"/>
    <property type="match status" value="1"/>
</dbReference>
<dbReference type="AlphaFoldDB" id="E2BR63"/>
<dbReference type="PROSITE" id="PS01360">
    <property type="entry name" value="ZF_MYND_1"/>
    <property type="match status" value="1"/>
</dbReference>
<dbReference type="PANTHER" id="PTHR28069:SF2">
    <property type="entry name" value="GH20023P"/>
    <property type="match status" value="1"/>
</dbReference>
<name>E2BR63_HARSA</name>
<dbReference type="EMBL" id="GL449899">
    <property type="protein sequence ID" value="EFN81814.1"/>
    <property type="molecule type" value="Genomic_DNA"/>
</dbReference>
<dbReference type="Gene3D" id="6.10.140.2220">
    <property type="match status" value="1"/>
</dbReference>
<sequence>QFFNPNICHVCKKVDKGNFISCDSCGLISYCSEEHKTYHREKHERVCAVIAQLLQEKTQRDTRRFGDWQQWIHSRKEFLKLVEKNIGYTLEPYEKEAILWSKSCYVCHQQAELKTCQRCFSANYCNEHEKAFQIKHRGSNCDDLVLSLNIDIETISNRTSNMSYGFLQFVNENSKFETMLEFCIEFVISRRKNHVDWLAKDYVRSDYLSDPLTIYSGFKRIGSLEIINEPLVIIHILAANSGDTNSLSAWEILLHLIPEIQRLLIVLINPKLEDSFIRPNLCKLCDEKKKDLSFLLYSMLYHDYISSGIFKKPTVIVGFDAKFDKGGTWDKSLKSMQRINCPLVL</sequence>
<keyword evidence="6" id="KW-1185">Reference proteome</keyword>
<dbReference type="InterPro" id="IPR002893">
    <property type="entry name" value="Znf_MYND"/>
</dbReference>
<dbReference type="Pfam" id="PF01753">
    <property type="entry name" value="zf-MYND"/>
    <property type="match status" value="1"/>
</dbReference>
<evidence type="ECO:0000259" key="4">
    <source>
        <dbReference type="PROSITE" id="PS01360"/>
    </source>
</evidence>
<feature type="domain" description="MYND-type" evidence="4">
    <location>
        <begin position="8"/>
        <end position="47"/>
    </location>
</feature>
<dbReference type="SUPFAM" id="SSF144232">
    <property type="entry name" value="HIT/MYND zinc finger-like"/>
    <property type="match status" value="1"/>
</dbReference>
<reference evidence="5 6" key="1">
    <citation type="journal article" date="2010" name="Science">
        <title>Genomic comparison of the ants Camponotus floridanus and Harpegnathos saltator.</title>
        <authorList>
            <person name="Bonasio R."/>
            <person name="Zhang G."/>
            <person name="Ye C."/>
            <person name="Mutti N.S."/>
            <person name="Fang X."/>
            <person name="Qin N."/>
            <person name="Donahue G."/>
            <person name="Yang P."/>
            <person name="Li Q."/>
            <person name="Li C."/>
            <person name="Zhang P."/>
            <person name="Huang Z."/>
            <person name="Berger S.L."/>
            <person name="Reinberg D."/>
            <person name="Wang J."/>
            <person name="Liebig J."/>
        </authorList>
    </citation>
    <scope>NUCLEOTIDE SEQUENCE [LARGE SCALE GENOMIC DNA]</scope>
    <source>
        <strain evidence="5 6">R22 G/1</strain>
    </source>
</reference>
<dbReference type="InParanoid" id="E2BR63"/>